<evidence type="ECO:0000256" key="2">
    <source>
        <dbReference type="ARBA" id="ARBA00022519"/>
    </source>
</evidence>
<keyword evidence="3" id="KW-0812">Transmembrane</keyword>
<evidence type="ECO:0000313" key="6">
    <source>
        <dbReference type="EMBL" id="KGD60868.1"/>
    </source>
</evidence>
<dbReference type="InterPro" id="IPR026265">
    <property type="entry name" value="LptC"/>
</dbReference>
<dbReference type="EMBL" id="ARXU01000007">
    <property type="protein sequence ID" value="KGD60868.1"/>
    <property type="molecule type" value="Genomic_DNA"/>
</dbReference>
<organism evidence="6 7">
    <name type="scientific">Alcanivorax jadensis T9</name>
    <dbReference type="NCBI Taxonomy" id="1177181"/>
    <lineage>
        <taxon>Bacteria</taxon>
        <taxon>Pseudomonadati</taxon>
        <taxon>Pseudomonadota</taxon>
        <taxon>Gammaproteobacteria</taxon>
        <taxon>Oceanospirillales</taxon>
        <taxon>Alcanivoracaceae</taxon>
        <taxon>Alcanivorax</taxon>
    </lineage>
</organism>
<dbReference type="Gene3D" id="2.60.450.10">
    <property type="entry name" value="Lipopolysaccharide (LPS) transport protein A like domain"/>
    <property type="match status" value="1"/>
</dbReference>
<dbReference type="InterPro" id="IPR052363">
    <property type="entry name" value="LPS_export_LptC"/>
</dbReference>
<evidence type="ECO:0000256" key="5">
    <source>
        <dbReference type="ARBA" id="ARBA00023136"/>
    </source>
</evidence>
<protein>
    <recommendedName>
        <fullName evidence="8">LPS export ABC transporter periplasmic protein LptC</fullName>
    </recommendedName>
</protein>
<evidence type="ECO:0000256" key="3">
    <source>
        <dbReference type="ARBA" id="ARBA00022692"/>
    </source>
</evidence>
<comment type="caution">
    <text evidence="6">The sequence shown here is derived from an EMBL/GenBank/DDBJ whole genome shotgun (WGS) entry which is preliminary data.</text>
</comment>
<keyword evidence="7" id="KW-1185">Reference proteome</keyword>
<evidence type="ECO:0000256" key="1">
    <source>
        <dbReference type="ARBA" id="ARBA00022475"/>
    </source>
</evidence>
<gene>
    <name evidence="6" type="ORF">T9A_02066</name>
</gene>
<dbReference type="Proteomes" id="UP000029443">
    <property type="component" value="Unassembled WGS sequence"/>
</dbReference>
<keyword evidence="2" id="KW-0997">Cell inner membrane</keyword>
<dbReference type="InterPro" id="IPR010664">
    <property type="entry name" value="LipoPS_assembly_LptC-rel"/>
</dbReference>
<name>A0ABR4WBU0_9GAMM</name>
<evidence type="ECO:0008006" key="8">
    <source>
        <dbReference type="Google" id="ProtNLM"/>
    </source>
</evidence>
<sequence length="185" mass="20180">MKRQGLLSATGILMLGLVMLMTLHEWDDSLPGQEDAILTAPAIVAKDITARAFSEDDGRLQYYLTAETLTQYDHNPLTEMQQPELEMANDKGSWTIVSEQGVVQENGDLIVFSGDVTASNQQQKITLDTQELRFLSETNIASSPGDVDIEFESGKTRAGALEADLDKGILTLEKGVKSEFDAPAS</sequence>
<dbReference type="PANTHER" id="PTHR37481">
    <property type="entry name" value="LIPOPOLYSACCHARIDE EXPORT SYSTEM PROTEIN LPTC"/>
    <property type="match status" value="1"/>
</dbReference>
<dbReference type="PANTHER" id="PTHR37481:SF1">
    <property type="entry name" value="LIPOPOLYSACCHARIDE EXPORT SYSTEM PROTEIN LPTC"/>
    <property type="match status" value="1"/>
</dbReference>
<keyword evidence="5" id="KW-0472">Membrane</keyword>
<reference evidence="6 7" key="1">
    <citation type="submission" date="2012-09" db="EMBL/GenBank/DDBJ databases">
        <title>Genome Sequence of alkane-degrading Bacterium Alcanivorax jadensis T9.</title>
        <authorList>
            <person name="Lai Q."/>
            <person name="Shao Z."/>
        </authorList>
    </citation>
    <scope>NUCLEOTIDE SEQUENCE [LARGE SCALE GENOMIC DNA]</scope>
    <source>
        <strain evidence="6 7">T9</strain>
    </source>
</reference>
<keyword evidence="1" id="KW-1003">Cell membrane</keyword>
<accession>A0ABR4WBU0</accession>
<evidence type="ECO:0000313" key="7">
    <source>
        <dbReference type="Proteomes" id="UP000029443"/>
    </source>
</evidence>
<keyword evidence="4" id="KW-1133">Transmembrane helix</keyword>
<dbReference type="NCBIfam" id="TIGR04409">
    <property type="entry name" value="LptC_YrbK"/>
    <property type="match status" value="1"/>
</dbReference>
<dbReference type="Pfam" id="PF06835">
    <property type="entry name" value="LptC"/>
    <property type="match status" value="1"/>
</dbReference>
<dbReference type="RefSeq" id="WP_035248090.1">
    <property type="nucleotide sequence ID" value="NZ_ARXU01000007.1"/>
</dbReference>
<evidence type="ECO:0000256" key="4">
    <source>
        <dbReference type="ARBA" id="ARBA00022989"/>
    </source>
</evidence>
<proteinExistence type="predicted"/>